<dbReference type="CDD" id="cd04731">
    <property type="entry name" value="HisF"/>
    <property type="match status" value="1"/>
</dbReference>
<evidence type="ECO:0000256" key="4">
    <source>
        <dbReference type="ARBA" id="ARBA00012809"/>
    </source>
</evidence>
<comment type="pathway">
    <text evidence="1">Amino-acid biosynthesis; L-histidine biosynthesis; L-histidine from 5-phospho-alpha-D-ribose 1-diphosphate: step 5/9.</text>
</comment>
<name>A0A0G0WNQ7_9BACT</name>
<accession>A0A0G0WNQ7</accession>
<keyword evidence="5 11" id="KW-0028">Amino-acid biosynthesis</keyword>
<comment type="caution">
    <text evidence="12">The sequence shown here is derived from an EMBL/GenBank/DDBJ whole genome shotgun (WGS) entry which is preliminary data.</text>
</comment>
<protein>
    <recommendedName>
        <fullName evidence="4">imidazole glycerol-phosphate synthase</fullName>
        <ecNumber evidence="4">4.3.2.10</ecNumber>
    </recommendedName>
    <alternativeName>
        <fullName evidence="9">IGP synthase cyclase subunit</fullName>
    </alternativeName>
</protein>
<dbReference type="GO" id="GO:0016829">
    <property type="term" value="F:lyase activity"/>
    <property type="evidence" value="ECO:0007669"/>
    <property type="project" value="UniProtKB-KW"/>
</dbReference>
<evidence type="ECO:0000256" key="6">
    <source>
        <dbReference type="ARBA" id="ARBA00023102"/>
    </source>
</evidence>
<dbReference type="EC" id="4.3.2.10" evidence="4"/>
<evidence type="ECO:0000256" key="1">
    <source>
        <dbReference type="ARBA" id="ARBA00005091"/>
    </source>
</evidence>
<dbReference type="Gene3D" id="3.20.20.70">
    <property type="entry name" value="Aldolase class I"/>
    <property type="match status" value="1"/>
</dbReference>
<keyword evidence="6 11" id="KW-0368">Histidine biosynthesis</keyword>
<dbReference type="InterPro" id="IPR006062">
    <property type="entry name" value="His_biosynth"/>
</dbReference>
<evidence type="ECO:0000256" key="10">
    <source>
        <dbReference type="ARBA" id="ARBA00047838"/>
    </source>
</evidence>
<evidence type="ECO:0000313" key="13">
    <source>
        <dbReference type="Proteomes" id="UP000034753"/>
    </source>
</evidence>
<comment type="subunit">
    <text evidence="3">Heterodimer of HisH and HisF.</text>
</comment>
<dbReference type="SUPFAM" id="SSF51366">
    <property type="entry name" value="Ribulose-phoshate binding barrel"/>
    <property type="match status" value="1"/>
</dbReference>
<comment type="catalytic activity">
    <reaction evidence="10">
        <text>5-[(5-phospho-1-deoxy-D-ribulos-1-ylimino)methylamino]-1-(5-phospho-beta-D-ribosyl)imidazole-4-carboxamide + L-glutamine = D-erythro-1-(imidazol-4-yl)glycerol 3-phosphate + 5-amino-1-(5-phospho-beta-D-ribosyl)imidazole-4-carboxamide + L-glutamate + H(+)</text>
        <dbReference type="Rhea" id="RHEA:24793"/>
        <dbReference type="ChEBI" id="CHEBI:15378"/>
        <dbReference type="ChEBI" id="CHEBI:29985"/>
        <dbReference type="ChEBI" id="CHEBI:58278"/>
        <dbReference type="ChEBI" id="CHEBI:58359"/>
        <dbReference type="ChEBI" id="CHEBI:58475"/>
        <dbReference type="ChEBI" id="CHEBI:58525"/>
        <dbReference type="EC" id="4.3.2.10"/>
    </reaction>
</comment>
<dbReference type="InterPro" id="IPR004651">
    <property type="entry name" value="HisF"/>
</dbReference>
<organism evidence="12 13">
    <name type="scientific">Candidatus Daviesbacteria bacterium GW2011_GWB1_41_5</name>
    <dbReference type="NCBI Taxonomy" id="1618429"/>
    <lineage>
        <taxon>Bacteria</taxon>
        <taxon>Candidatus Daviesiibacteriota</taxon>
    </lineage>
</organism>
<sequence>MDNIRIIPRLDIKGPNVVKGIFNEGLRIVGSPQELATRYYKAGADEIIYMDIVASLYQRNLDFELLKSVANHIFIPLTVGGGIRSIGDINNALRAGADKVAINTYAVKNPNFIKEAAQKFGSQCIVLSVEAKQKSVDLWEAYIDGGREKTGIDAVAWIKRAIKLGVGEVMVSSIDKDGLRGGFATELCQAVTAFASVPVIVHGGAGKLESVAEVLKLANPDAVAIASAFHYQDYSIKKLKNFLRSKEFPIRQ</sequence>
<dbReference type="PATRIC" id="fig|1618429.3.peg.16"/>
<evidence type="ECO:0000256" key="9">
    <source>
        <dbReference type="ARBA" id="ARBA00030264"/>
    </source>
</evidence>
<dbReference type="Proteomes" id="UP000034753">
    <property type="component" value="Unassembled WGS sequence"/>
</dbReference>
<dbReference type="Pfam" id="PF00977">
    <property type="entry name" value="His_biosynth"/>
    <property type="match status" value="1"/>
</dbReference>
<comment type="similarity">
    <text evidence="2 11">Belongs to the HisA/HisF family.</text>
</comment>
<dbReference type="InterPro" id="IPR013785">
    <property type="entry name" value="Aldolase_TIM"/>
</dbReference>
<dbReference type="PANTHER" id="PTHR21235">
    <property type="entry name" value="IMIDAZOLE GLYCEROL PHOSPHATE SYNTHASE SUBUNIT HISF/H IGP SYNTHASE SUBUNIT HISF/H"/>
    <property type="match status" value="1"/>
</dbReference>
<gene>
    <name evidence="12" type="ORF">UU67_C0001G0016</name>
</gene>
<dbReference type="UniPathway" id="UPA00031">
    <property type="reaction ID" value="UER00010"/>
</dbReference>
<dbReference type="EMBL" id="LCBN01000001">
    <property type="protein sequence ID" value="KKS14420.1"/>
    <property type="molecule type" value="Genomic_DNA"/>
</dbReference>
<evidence type="ECO:0000256" key="2">
    <source>
        <dbReference type="ARBA" id="ARBA00009667"/>
    </source>
</evidence>
<evidence type="ECO:0000313" key="12">
    <source>
        <dbReference type="EMBL" id="KKS14420.1"/>
    </source>
</evidence>
<dbReference type="InterPro" id="IPR050064">
    <property type="entry name" value="IGPS_HisA/HisF"/>
</dbReference>
<evidence type="ECO:0000256" key="7">
    <source>
        <dbReference type="ARBA" id="ARBA00023239"/>
    </source>
</evidence>
<reference evidence="12 13" key="1">
    <citation type="journal article" date="2015" name="Nature">
        <title>rRNA introns, odd ribosomes, and small enigmatic genomes across a large radiation of phyla.</title>
        <authorList>
            <person name="Brown C.T."/>
            <person name="Hug L.A."/>
            <person name="Thomas B.C."/>
            <person name="Sharon I."/>
            <person name="Castelle C.J."/>
            <person name="Singh A."/>
            <person name="Wilkins M.J."/>
            <person name="Williams K.H."/>
            <person name="Banfield J.F."/>
        </authorList>
    </citation>
    <scope>NUCLEOTIDE SEQUENCE [LARGE SCALE GENOMIC DNA]</scope>
</reference>
<dbReference type="PANTHER" id="PTHR21235:SF2">
    <property type="entry name" value="IMIDAZOLE GLYCEROL PHOSPHATE SYNTHASE HISHF"/>
    <property type="match status" value="1"/>
</dbReference>
<evidence type="ECO:0000256" key="5">
    <source>
        <dbReference type="ARBA" id="ARBA00022605"/>
    </source>
</evidence>
<proteinExistence type="inferred from homology"/>
<dbReference type="GO" id="GO:0000107">
    <property type="term" value="F:imidazoleglycerol-phosphate synthase activity"/>
    <property type="evidence" value="ECO:0007669"/>
    <property type="project" value="InterPro"/>
</dbReference>
<evidence type="ECO:0000256" key="11">
    <source>
        <dbReference type="RuleBase" id="RU003657"/>
    </source>
</evidence>
<evidence type="ECO:0000256" key="3">
    <source>
        <dbReference type="ARBA" id="ARBA00011152"/>
    </source>
</evidence>
<dbReference type="InterPro" id="IPR011060">
    <property type="entry name" value="RibuloseP-bd_barrel"/>
</dbReference>
<dbReference type="GO" id="GO:0000105">
    <property type="term" value="P:L-histidine biosynthetic process"/>
    <property type="evidence" value="ECO:0007669"/>
    <property type="project" value="UniProtKB-UniPathway"/>
</dbReference>
<dbReference type="AlphaFoldDB" id="A0A0G0WNQ7"/>
<keyword evidence="7" id="KW-0456">Lyase</keyword>
<comment type="function">
    <text evidence="8">IGPS catalyzes the conversion of PRFAR and glutamine to IGP, AICAR and glutamate. The HisF subunit catalyzes the cyclization activity that produces IGP and AICAR from PRFAR using the ammonia provided by the HisH subunit.</text>
</comment>
<evidence type="ECO:0000256" key="8">
    <source>
        <dbReference type="ARBA" id="ARBA00025475"/>
    </source>
</evidence>